<dbReference type="GeneID" id="300992672"/>
<keyword evidence="1" id="KW-0812">Transmembrane</keyword>
<keyword evidence="1" id="KW-0472">Membrane</keyword>
<reference evidence="2 3" key="1">
    <citation type="submission" date="2021-04" db="EMBL/GenBank/DDBJ databases">
        <title>Nocardia tengchongensis.</title>
        <authorList>
            <person name="Zhuang k."/>
            <person name="Ran Y."/>
            <person name="Li W."/>
        </authorList>
    </citation>
    <scope>NUCLEOTIDE SEQUENCE [LARGE SCALE GENOMIC DNA]</scope>
    <source>
        <strain evidence="2 3">CFH S0057</strain>
    </source>
</reference>
<gene>
    <name evidence="2" type="ORF">KHQ06_17385</name>
</gene>
<dbReference type="Proteomes" id="UP000683310">
    <property type="component" value="Chromosome"/>
</dbReference>
<evidence type="ECO:0000256" key="1">
    <source>
        <dbReference type="SAM" id="Phobius"/>
    </source>
</evidence>
<organism evidence="2 3">
    <name type="scientific">Nocardia tengchongensis</name>
    <dbReference type="NCBI Taxonomy" id="2055889"/>
    <lineage>
        <taxon>Bacteria</taxon>
        <taxon>Bacillati</taxon>
        <taxon>Actinomycetota</taxon>
        <taxon>Actinomycetes</taxon>
        <taxon>Mycobacteriales</taxon>
        <taxon>Nocardiaceae</taxon>
        <taxon>Nocardia</taxon>
    </lineage>
</organism>
<keyword evidence="1" id="KW-1133">Transmembrane helix</keyword>
<accession>A0ABX8CZV1</accession>
<protein>
    <submittedName>
        <fullName evidence="2">Uncharacterized protein</fullName>
    </submittedName>
</protein>
<proteinExistence type="predicted"/>
<evidence type="ECO:0000313" key="2">
    <source>
        <dbReference type="EMBL" id="QVI24369.1"/>
    </source>
</evidence>
<dbReference type="EMBL" id="CP074371">
    <property type="protein sequence ID" value="QVI24369.1"/>
    <property type="molecule type" value="Genomic_DNA"/>
</dbReference>
<keyword evidence="3" id="KW-1185">Reference proteome</keyword>
<sequence length="48" mass="5036">MKRLLFLAAAIIFAASTYTYAISPGHYGAVIAGGAVLTLWFVGKAMDS</sequence>
<dbReference type="RefSeq" id="WP_213560432.1">
    <property type="nucleotide sequence ID" value="NZ_JBFAJM010000008.1"/>
</dbReference>
<feature type="transmembrane region" description="Helical" evidence="1">
    <location>
        <begin position="27"/>
        <end position="43"/>
    </location>
</feature>
<name>A0ABX8CZV1_9NOCA</name>
<evidence type="ECO:0000313" key="3">
    <source>
        <dbReference type="Proteomes" id="UP000683310"/>
    </source>
</evidence>